<proteinExistence type="inferred from homology"/>
<sequence length="505" mass="54324">MISTDGVLSSSGETTRVFTPLTGETLAMLPVSTVEDVDEAYRRAAVAQQEWSTVGPRERGQVLLRFHDLLLSRQSEILDLVQKESGKTRWHAFEEVGGVALGARYYGRRAEKMLASTRRSGFLPGVIRVDEVRRPKGVVGVISPWNYPLELGLSDGLAAVVAGNGVVHKPDVQGALTALWGVRLLREAGLPEDLWQVVVGDGPTIGGAVVDGADYVCFTGSTRTGREVAKRAAERLVGASLELGGKNALLVLDDADPEKAAEIAVRACFTSAGQLCVSIERLYVHDAIHDEFMERFLRRVRNMRLGVRLDWSADMGSLASQRQFDAVSQHVRDAVDKGARVLVGGRKRPDVGPYCYEPTVLAGVTEEMDCYAEETFGPVVSVYRCSTVDEAVRRANDTRYGLNASVLSGNARSGRVVAARLNSGSVNVNEGYGASYGSVDAPMGGVGESGIGRRHGVEGLLRFTEAQTIASQRGVGLGRPPLTGYRSLARGYTGLLRAFKALGRS</sequence>
<dbReference type="PROSITE" id="PS00687">
    <property type="entry name" value="ALDEHYDE_DEHYDR_GLU"/>
    <property type="match status" value="1"/>
</dbReference>
<protein>
    <submittedName>
        <fullName evidence="5">Succinic semialdehyde dehydrogenase</fullName>
        <ecNumber evidence="5">1.2.1.79</ecNumber>
    </submittedName>
</protein>
<evidence type="ECO:0000313" key="6">
    <source>
        <dbReference type="Proteomes" id="UP001589693"/>
    </source>
</evidence>
<gene>
    <name evidence="5" type="ORF">ACFFQA_18355</name>
</gene>
<accession>A0ABV5ZYF4</accession>
<evidence type="ECO:0000256" key="3">
    <source>
        <dbReference type="RuleBase" id="RU003345"/>
    </source>
</evidence>
<comment type="caution">
    <text evidence="5">The sequence shown here is derived from an EMBL/GenBank/DDBJ whole genome shotgun (WGS) entry which is preliminary data.</text>
</comment>
<organism evidence="5 6">
    <name type="scientific">Allokutzneria oryzae</name>
    <dbReference type="NCBI Taxonomy" id="1378989"/>
    <lineage>
        <taxon>Bacteria</taxon>
        <taxon>Bacillati</taxon>
        <taxon>Actinomycetota</taxon>
        <taxon>Actinomycetes</taxon>
        <taxon>Pseudonocardiales</taxon>
        <taxon>Pseudonocardiaceae</taxon>
        <taxon>Allokutzneria</taxon>
    </lineage>
</organism>
<reference evidence="5 6" key="1">
    <citation type="submission" date="2024-09" db="EMBL/GenBank/DDBJ databases">
        <authorList>
            <person name="Sun Q."/>
            <person name="Mori K."/>
        </authorList>
    </citation>
    <scope>NUCLEOTIDE SEQUENCE [LARGE SCALE GENOMIC DNA]</scope>
    <source>
        <strain evidence="5 6">TBRC 7907</strain>
    </source>
</reference>
<dbReference type="InterPro" id="IPR015590">
    <property type="entry name" value="Aldehyde_DH_dom"/>
</dbReference>
<dbReference type="InterPro" id="IPR016163">
    <property type="entry name" value="Ald_DH_C"/>
</dbReference>
<dbReference type="GO" id="GO:0036243">
    <property type="term" value="F:succinate-semialdehyde dehydrogenase (NADP+) activity"/>
    <property type="evidence" value="ECO:0007669"/>
    <property type="project" value="UniProtKB-EC"/>
</dbReference>
<dbReference type="RefSeq" id="WP_377853350.1">
    <property type="nucleotide sequence ID" value="NZ_JBHLZU010000015.1"/>
</dbReference>
<dbReference type="PANTHER" id="PTHR11699">
    <property type="entry name" value="ALDEHYDE DEHYDROGENASE-RELATED"/>
    <property type="match status" value="1"/>
</dbReference>
<dbReference type="SUPFAM" id="SSF53720">
    <property type="entry name" value="ALDH-like"/>
    <property type="match status" value="1"/>
</dbReference>
<evidence type="ECO:0000313" key="5">
    <source>
        <dbReference type="EMBL" id="MFB9905901.1"/>
    </source>
</evidence>
<comment type="similarity">
    <text evidence="3">Belongs to the aldehyde dehydrogenase family.</text>
</comment>
<keyword evidence="6" id="KW-1185">Reference proteome</keyword>
<dbReference type="InterPro" id="IPR016162">
    <property type="entry name" value="Ald_DH_N"/>
</dbReference>
<dbReference type="InterPro" id="IPR016161">
    <property type="entry name" value="Ald_DH/histidinol_DH"/>
</dbReference>
<dbReference type="Pfam" id="PF00171">
    <property type="entry name" value="Aldedh"/>
    <property type="match status" value="1"/>
</dbReference>
<dbReference type="Proteomes" id="UP001589693">
    <property type="component" value="Unassembled WGS sequence"/>
</dbReference>
<name>A0ABV5ZYF4_9PSEU</name>
<feature type="active site" evidence="2">
    <location>
        <position position="242"/>
    </location>
</feature>
<keyword evidence="1 3" id="KW-0560">Oxidoreductase</keyword>
<dbReference type="Gene3D" id="3.40.309.10">
    <property type="entry name" value="Aldehyde Dehydrogenase, Chain A, domain 2"/>
    <property type="match status" value="1"/>
</dbReference>
<dbReference type="InterPro" id="IPR029510">
    <property type="entry name" value="Ald_DH_CS_GLU"/>
</dbReference>
<evidence type="ECO:0000256" key="1">
    <source>
        <dbReference type="ARBA" id="ARBA00023002"/>
    </source>
</evidence>
<dbReference type="CDD" id="cd07101">
    <property type="entry name" value="ALDH_SSADH2_GabD2"/>
    <property type="match status" value="1"/>
</dbReference>
<evidence type="ECO:0000259" key="4">
    <source>
        <dbReference type="Pfam" id="PF00171"/>
    </source>
</evidence>
<dbReference type="NCBIfam" id="NF006916">
    <property type="entry name" value="PRK09407.1"/>
    <property type="match status" value="1"/>
</dbReference>
<feature type="domain" description="Aldehyde dehydrogenase" evidence="4">
    <location>
        <begin position="10"/>
        <end position="469"/>
    </location>
</feature>
<evidence type="ECO:0000256" key="2">
    <source>
        <dbReference type="PROSITE-ProRule" id="PRU10007"/>
    </source>
</evidence>
<dbReference type="EC" id="1.2.1.79" evidence="5"/>
<dbReference type="EMBL" id="JBHLZU010000015">
    <property type="protein sequence ID" value="MFB9905901.1"/>
    <property type="molecule type" value="Genomic_DNA"/>
</dbReference>
<dbReference type="Gene3D" id="3.40.605.10">
    <property type="entry name" value="Aldehyde Dehydrogenase, Chain A, domain 1"/>
    <property type="match status" value="1"/>
</dbReference>